<reference evidence="1 2" key="1">
    <citation type="submission" date="2019-03" db="EMBL/GenBank/DDBJ databases">
        <title>Genomic Encyclopedia of Type Strains, Phase IV (KMG-IV): sequencing the most valuable type-strain genomes for metagenomic binning, comparative biology and taxonomic classification.</title>
        <authorList>
            <person name="Goeker M."/>
        </authorList>
    </citation>
    <scope>NUCLEOTIDE SEQUENCE [LARGE SCALE GENOMIC DNA]</scope>
    <source>
        <strain evidence="1 2">DSM 44496</strain>
    </source>
</reference>
<evidence type="ECO:0000313" key="1">
    <source>
        <dbReference type="EMBL" id="TDP32054.1"/>
    </source>
</evidence>
<gene>
    <name evidence="1" type="ORF">DFR75_107279</name>
</gene>
<name>A0A4R6P2S8_NOCIG</name>
<dbReference type="EMBL" id="SNXK01000007">
    <property type="protein sequence ID" value="TDP32054.1"/>
    <property type="molecule type" value="Genomic_DNA"/>
</dbReference>
<dbReference type="AlphaFoldDB" id="A0A4R6P2S8"/>
<sequence>MAISGGTGDYREARGSVRFRDIATPNERARAEIIR</sequence>
<evidence type="ECO:0000313" key="2">
    <source>
        <dbReference type="Proteomes" id="UP000295087"/>
    </source>
</evidence>
<keyword evidence="2" id="KW-1185">Reference proteome</keyword>
<dbReference type="Proteomes" id="UP000295087">
    <property type="component" value="Unassembled WGS sequence"/>
</dbReference>
<proteinExistence type="predicted"/>
<dbReference type="InterPro" id="IPR044859">
    <property type="entry name" value="Allene_oxi_cyc_Dirigent"/>
</dbReference>
<organism evidence="1 2">
    <name type="scientific">Nocardia ignorata</name>
    <dbReference type="NCBI Taxonomy" id="145285"/>
    <lineage>
        <taxon>Bacteria</taxon>
        <taxon>Bacillati</taxon>
        <taxon>Actinomycetota</taxon>
        <taxon>Actinomycetes</taxon>
        <taxon>Mycobacteriales</taxon>
        <taxon>Nocardiaceae</taxon>
        <taxon>Nocardia</taxon>
    </lineage>
</organism>
<accession>A0A4R6P2S8</accession>
<dbReference type="Gene3D" id="2.40.480.10">
    <property type="entry name" value="Allene oxide cyclase-like"/>
    <property type="match status" value="1"/>
</dbReference>
<comment type="caution">
    <text evidence="1">The sequence shown here is derived from an EMBL/GenBank/DDBJ whole genome shotgun (WGS) entry which is preliminary data.</text>
</comment>
<protein>
    <submittedName>
        <fullName evidence="1">Uncharacterized protein</fullName>
    </submittedName>
</protein>